<reference evidence="3" key="2">
    <citation type="submission" date="2020-09" db="EMBL/GenBank/DDBJ databases">
        <authorList>
            <person name="Sun Q."/>
            <person name="Zhou Y."/>
        </authorList>
    </citation>
    <scope>NUCLEOTIDE SEQUENCE</scope>
    <source>
        <strain evidence="3">CGMCC 4.7679</strain>
    </source>
</reference>
<comment type="caution">
    <text evidence="3">The sequence shown here is derived from an EMBL/GenBank/DDBJ whole genome shotgun (WGS) entry which is preliminary data.</text>
</comment>
<reference evidence="3" key="1">
    <citation type="journal article" date="2014" name="Int. J. Syst. Evol. Microbiol.">
        <title>Complete genome sequence of Corynebacterium casei LMG S-19264T (=DSM 44701T), isolated from a smear-ripened cheese.</title>
        <authorList>
            <consortium name="US DOE Joint Genome Institute (JGI-PGF)"/>
            <person name="Walter F."/>
            <person name="Albersmeier A."/>
            <person name="Kalinowski J."/>
            <person name="Ruckert C."/>
        </authorList>
    </citation>
    <scope>NUCLEOTIDE SEQUENCE</scope>
    <source>
        <strain evidence="3">CGMCC 4.7679</strain>
    </source>
</reference>
<evidence type="ECO:0000259" key="1">
    <source>
        <dbReference type="Pfam" id="PF00551"/>
    </source>
</evidence>
<organism evidence="3 4">
    <name type="scientific">Amycolatopsis bartoniae</name>
    <dbReference type="NCBI Taxonomy" id="941986"/>
    <lineage>
        <taxon>Bacteria</taxon>
        <taxon>Bacillati</taxon>
        <taxon>Actinomycetota</taxon>
        <taxon>Actinomycetes</taxon>
        <taxon>Pseudonocardiales</taxon>
        <taxon>Pseudonocardiaceae</taxon>
        <taxon>Amycolatopsis</taxon>
    </lineage>
</organism>
<dbReference type="Pfam" id="PF02911">
    <property type="entry name" value="Formyl_trans_C"/>
    <property type="match status" value="1"/>
</dbReference>
<dbReference type="EMBL" id="BNAV01000009">
    <property type="protein sequence ID" value="GHF71839.1"/>
    <property type="molecule type" value="Genomic_DNA"/>
</dbReference>
<dbReference type="Proteomes" id="UP000658656">
    <property type="component" value="Unassembled WGS sequence"/>
</dbReference>
<sequence length="319" mass="35636">MRVAMFGYQTWGHRTLRALLDSAHEVVLVVTHPKSDHAYEKIWSDSVADLAAEHGVPVVLRNRPDDLDAVLKEAEPDIIVANNWRTWLPPEIFRLPPHGTLNVHDSLLPAYAGFSPLIWALINGEQEVGVTAHLMDDELDAGDIVLQRSVPVGPRDTSVDLFHKTVDLIAPVVTEALDLIASGRTDWTPQDRSKATFFHKRSIEDSRIDWTWPAEDIDRLVRAQVDPYPNAFTYHKGERLRIVRASVSEGRYGGTPGRIFIREGDGVVIVAGADARSGRNHGLVVETVRTDDDRELPATEYFRTMGGYLTAQPLRQSNS</sequence>
<protein>
    <submittedName>
        <fullName evidence="3">Methionyl-tRNA formyltransferase</fullName>
    </submittedName>
</protein>
<dbReference type="RefSeq" id="WP_145933245.1">
    <property type="nucleotide sequence ID" value="NZ_BNAV01000009.1"/>
</dbReference>
<accession>A0A8H9IZ10</accession>
<dbReference type="CDD" id="cd08369">
    <property type="entry name" value="FMT_core"/>
    <property type="match status" value="1"/>
</dbReference>
<dbReference type="PANTHER" id="PTHR11138">
    <property type="entry name" value="METHIONYL-TRNA FORMYLTRANSFERASE"/>
    <property type="match status" value="1"/>
</dbReference>
<keyword evidence="3" id="KW-0808">Transferase</keyword>
<keyword evidence="4" id="KW-1185">Reference proteome</keyword>
<dbReference type="InterPro" id="IPR036477">
    <property type="entry name" value="Formyl_transf_N_sf"/>
</dbReference>
<gene>
    <name evidence="3" type="ORF">GCM10017566_51910</name>
</gene>
<proteinExistence type="predicted"/>
<feature type="domain" description="Formyl transferase N-terminal" evidence="1">
    <location>
        <begin position="1"/>
        <end position="168"/>
    </location>
</feature>
<evidence type="ECO:0000313" key="3">
    <source>
        <dbReference type="EMBL" id="GHF71839.1"/>
    </source>
</evidence>
<dbReference type="AlphaFoldDB" id="A0A8H9IZ10"/>
<dbReference type="InterPro" id="IPR011034">
    <property type="entry name" value="Formyl_transferase-like_C_sf"/>
</dbReference>
<dbReference type="GO" id="GO:0004479">
    <property type="term" value="F:methionyl-tRNA formyltransferase activity"/>
    <property type="evidence" value="ECO:0007669"/>
    <property type="project" value="TreeGrafter"/>
</dbReference>
<evidence type="ECO:0000313" key="4">
    <source>
        <dbReference type="Proteomes" id="UP000658656"/>
    </source>
</evidence>
<dbReference type="GO" id="GO:0005829">
    <property type="term" value="C:cytosol"/>
    <property type="evidence" value="ECO:0007669"/>
    <property type="project" value="TreeGrafter"/>
</dbReference>
<dbReference type="Gene3D" id="3.40.50.12230">
    <property type="match status" value="1"/>
</dbReference>
<dbReference type="InterPro" id="IPR005793">
    <property type="entry name" value="Formyl_trans_C"/>
</dbReference>
<dbReference type="Pfam" id="PF00551">
    <property type="entry name" value="Formyl_trans_N"/>
    <property type="match status" value="1"/>
</dbReference>
<dbReference type="SUPFAM" id="SSF50486">
    <property type="entry name" value="FMT C-terminal domain-like"/>
    <property type="match status" value="1"/>
</dbReference>
<evidence type="ECO:0000259" key="2">
    <source>
        <dbReference type="Pfam" id="PF02911"/>
    </source>
</evidence>
<dbReference type="PANTHER" id="PTHR11138:SF5">
    <property type="entry name" value="METHIONYL-TRNA FORMYLTRANSFERASE, MITOCHONDRIAL"/>
    <property type="match status" value="1"/>
</dbReference>
<dbReference type="InterPro" id="IPR002376">
    <property type="entry name" value="Formyl_transf_N"/>
</dbReference>
<dbReference type="OrthoDB" id="9802815at2"/>
<dbReference type="SUPFAM" id="SSF53328">
    <property type="entry name" value="Formyltransferase"/>
    <property type="match status" value="1"/>
</dbReference>
<name>A0A8H9IZ10_9PSEU</name>
<feature type="domain" description="Formyl transferase C-terminal" evidence="2">
    <location>
        <begin position="204"/>
        <end position="304"/>
    </location>
</feature>